<dbReference type="GO" id="GO:0008168">
    <property type="term" value="F:methyltransferase activity"/>
    <property type="evidence" value="ECO:0007669"/>
    <property type="project" value="UniProtKB-KW"/>
</dbReference>
<dbReference type="EC" id="2.1.1.176" evidence="7"/>
<feature type="binding site" evidence="5">
    <location>
        <position position="313"/>
    </location>
    <ligand>
        <name>S-adenosyl-L-methionine</name>
        <dbReference type="ChEBI" id="CHEBI:59789"/>
    </ligand>
</feature>
<reference evidence="7 8" key="1">
    <citation type="submission" date="2020-08" db="EMBL/GenBank/DDBJ databases">
        <title>Exploring microbial biodiversity for novel pathways involved in the catabolism of aromatic compounds derived from lignin.</title>
        <authorList>
            <person name="Elkins J."/>
        </authorList>
    </citation>
    <scope>NUCLEOTIDE SEQUENCE [LARGE SCALE GENOMIC DNA]</scope>
    <source>
        <strain evidence="7 8">B1D3A</strain>
    </source>
</reference>
<evidence type="ECO:0000256" key="3">
    <source>
        <dbReference type="ARBA" id="ARBA00022691"/>
    </source>
</evidence>
<feature type="binding site" evidence="5">
    <location>
        <position position="271"/>
    </location>
    <ligand>
        <name>S-adenosyl-L-methionine</name>
        <dbReference type="ChEBI" id="CHEBI:59789"/>
    </ligand>
</feature>
<dbReference type="SUPFAM" id="SSF48013">
    <property type="entry name" value="NusB-like"/>
    <property type="match status" value="1"/>
</dbReference>
<dbReference type="InterPro" id="IPR035926">
    <property type="entry name" value="NusB-like_sf"/>
</dbReference>
<dbReference type="InterPro" id="IPR001678">
    <property type="entry name" value="MeTrfase_RsmB-F_NOP2_dom"/>
</dbReference>
<evidence type="ECO:0000259" key="6">
    <source>
        <dbReference type="PROSITE" id="PS51686"/>
    </source>
</evidence>
<accession>A0ABR6NA63</accession>
<feature type="active site" description="Nucleophile" evidence="5">
    <location>
        <position position="366"/>
    </location>
</feature>
<dbReference type="InterPro" id="IPR049560">
    <property type="entry name" value="MeTrfase_RsmB-F_NOP2_cat"/>
</dbReference>
<dbReference type="InterPro" id="IPR023267">
    <property type="entry name" value="RCMT"/>
</dbReference>
<dbReference type="Pfam" id="PF01189">
    <property type="entry name" value="Methyltr_RsmB-F"/>
    <property type="match status" value="1"/>
</dbReference>
<feature type="binding site" evidence="5">
    <location>
        <begin position="250"/>
        <end position="256"/>
    </location>
    <ligand>
        <name>S-adenosyl-L-methionine</name>
        <dbReference type="ChEBI" id="CHEBI:59789"/>
    </ligand>
</feature>
<dbReference type="PANTHER" id="PTHR22807">
    <property type="entry name" value="NOP2 YEAST -RELATED NOL1/NOP2/FMU SUN DOMAIN-CONTAINING"/>
    <property type="match status" value="1"/>
</dbReference>
<evidence type="ECO:0000256" key="4">
    <source>
        <dbReference type="ARBA" id="ARBA00022884"/>
    </source>
</evidence>
<gene>
    <name evidence="7" type="ORF">HNP60_000135</name>
</gene>
<sequence length="433" mass="45855">MTRPSQKGPTGHKDEPAGFPARRAALRLLDAVLRRGMPLEQALATATRDIALPADRALAHNITAVTLRHLPDLDALIDSATRQALPDDAKARMVLRLALAQALLLQTPHHAVVATALPLVDGGPRKLVHGVLSALLKRDLHLPAPPALPAPVEARWGAAWGETMVAAAREAMAVRPPLDLSLRDAAATAEWAERLGGISLLPGHVRLPAETEVASLPGLGEGAWWVQDLAASLPARLLGAGEGRVMLDLCAAPGGKAMQLVAAGWHVIAVDQSRRRVERLRANLQRTALSAEVVEADLLTWEPSAPVDGILLDAPCSATGIFRRHPDVLHRVGPKQIAEMTEIQATLLDRAAGWLKPGGRIVYATCSLEPSEGEAQVDALLAKRSDMRPRAIAAGVLPAGLAETAPGRVRTLPGQLAETGGLDGFFMALMERS</sequence>
<dbReference type="PROSITE" id="PS51686">
    <property type="entry name" value="SAM_MT_RSMB_NOP"/>
    <property type="match status" value="1"/>
</dbReference>
<evidence type="ECO:0000256" key="5">
    <source>
        <dbReference type="PROSITE-ProRule" id="PRU01023"/>
    </source>
</evidence>
<organism evidence="7 8">
    <name type="scientific">Sphingobium lignivorans</name>
    <dbReference type="NCBI Taxonomy" id="2735886"/>
    <lineage>
        <taxon>Bacteria</taxon>
        <taxon>Pseudomonadati</taxon>
        <taxon>Pseudomonadota</taxon>
        <taxon>Alphaproteobacteria</taxon>
        <taxon>Sphingomonadales</taxon>
        <taxon>Sphingomonadaceae</taxon>
        <taxon>Sphingobium</taxon>
    </lineage>
</organism>
<dbReference type="PANTHER" id="PTHR22807:SF61">
    <property type="entry name" value="NOL1_NOP2_SUN FAMILY PROTEIN _ ANTITERMINATION NUSB DOMAIN-CONTAINING PROTEIN"/>
    <property type="match status" value="1"/>
</dbReference>
<dbReference type="PRINTS" id="PR02008">
    <property type="entry name" value="RCMTFAMILY"/>
</dbReference>
<dbReference type="InterPro" id="IPR006027">
    <property type="entry name" value="NusB_RsmB_TIM44"/>
</dbReference>
<protein>
    <submittedName>
        <fullName evidence="7">16S rRNA (Cytosine967-C5)-methyltransferase</fullName>
        <ecNumber evidence="7">2.1.1.176</ecNumber>
    </submittedName>
</protein>
<evidence type="ECO:0000313" key="7">
    <source>
        <dbReference type="EMBL" id="MBB5984161.1"/>
    </source>
</evidence>
<evidence type="ECO:0000313" key="8">
    <source>
        <dbReference type="Proteomes" id="UP001138540"/>
    </source>
</evidence>
<comment type="caution">
    <text evidence="7">The sequence shown here is derived from an EMBL/GenBank/DDBJ whole genome shotgun (WGS) entry which is preliminary data.</text>
</comment>
<proteinExistence type="inferred from homology"/>
<keyword evidence="4 5" id="KW-0694">RNA-binding</keyword>
<keyword evidence="3 5" id="KW-0949">S-adenosyl-L-methionine</keyword>
<dbReference type="RefSeq" id="WP_184148944.1">
    <property type="nucleotide sequence ID" value="NZ_JACHKA010000001.1"/>
</dbReference>
<feature type="binding site" evidence="5">
    <location>
        <position position="297"/>
    </location>
    <ligand>
        <name>S-adenosyl-L-methionine</name>
        <dbReference type="ChEBI" id="CHEBI:59789"/>
    </ligand>
</feature>
<evidence type="ECO:0000256" key="1">
    <source>
        <dbReference type="ARBA" id="ARBA00022603"/>
    </source>
</evidence>
<dbReference type="Proteomes" id="UP001138540">
    <property type="component" value="Unassembled WGS sequence"/>
</dbReference>
<dbReference type="InterPro" id="IPR029063">
    <property type="entry name" value="SAM-dependent_MTases_sf"/>
</dbReference>
<dbReference type="SUPFAM" id="SSF53335">
    <property type="entry name" value="S-adenosyl-L-methionine-dependent methyltransferases"/>
    <property type="match status" value="1"/>
</dbReference>
<dbReference type="GO" id="GO:0032259">
    <property type="term" value="P:methylation"/>
    <property type="evidence" value="ECO:0007669"/>
    <property type="project" value="UniProtKB-KW"/>
</dbReference>
<keyword evidence="2 5" id="KW-0808">Transferase</keyword>
<dbReference type="Pfam" id="PF01029">
    <property type="entry name" value="NusB"/>
    <property type="match status" value="1"/>
</dbReference>
<name>A0ABR6NA63_9SPHN</name>
<dbReference type="Gene3D" id="3.40.50.150">
    <property type="entry name" value="Vaccinia Virus protein VP39"/>
    <property type="match status" value="1"/>
</dbReference>
<evidence type="ECO:0000256" key="2">
    <source>
        <dbReference type="ARBA" id="ARBA00022679"/>
    </source>
</evidence>
<keyword evidence="1 5" id="KW-0489">Methyltransferase</keyword>
<comment type="similarity">
    <text evidence="5">Belongs to the class I-like SAM-binding methyltransferase superfamily. RsmB/NOP family.</text>
</comment>
<feature type="domain" description="SAM-dependent MTase RsmB/NOP-type" evidence="6">
    <location>
        <begin position="151"/>
        <end position="433"/>
    </location>
</feature>
<keyword evidence="8" id="KW-1185">Reference proteome</keyword>
<dbReference type="EMBL" id="JACHKA010000001">
    <property type="protein sequence ID" value="MBB5984161.1"/>
    <property type="molecule type" value="Genomic_DNA"/>
</dbReference>
<dbReference type="Gene3D" id="1.10.940.10">
    <property type="entry name" value="NusB-like"/>
    <property type="match status" value="1"/>
</dbReference>
<dbReference type="CDD" id="cd02440">
    <property type="entry name" value="AdoMet_MTases"/>
    <property type="match status" value="1"/>
</dbReference>